<dbReference type="EMBL" id="GL833055">
    <property type="protein sequence ID" value="EGD72972.1"/>
    <property type="molecule type" value="Genomic_DNA"/>
</dbReference>
<accession>F2UTJ9</accession>
<keyword evidence="3" id="KW-1185">Reference proteome</keyword>
<sequence length="290" mass="31543">MAVSKCEFGTFQSQVPTLDSDRECTLECSGCSSDRYEIRACSALEDVHDTECTTLDVCDQDQFELFPATPTADRIYRDLTQCNPSTEYEHTVCATSSPSATLASIASARQPSPPTPSASRAPSAPPTTTATRSSPAGRAPYGHYVPAGSIGSCEQFLCPAGTADVDRNARTRRARRARLAWTLPPSLAQRDCTPVAECDLGYEEVRPTMRPTIFTDRQCRSCIEGLFYCDGNMDFCTRGCRPASLAPLRRPRPPSALTASARWPARAPTTPRSSRARSRPRCKNTGICSP</sequence>
<name>F2UTJ9_SALR5</name>
<gene>
    <name evidence="2" type="ORF">PTSG_11473</name>
</gene>
<dbReference type="RefSeq" id="XP_004987505.1">
    <property type="nucleotide sequence ID" value="XM_004987448.1"/>
</dbReference>
<dbReference type="AlphaFoldDB" id="F2UTJ9"/>
<dbReference type="Proteomes" id="UP000007799">
    <property type="component" value="Unassembled WGS sequence"/>
</dbReference>
<evidence type="ECO:0000256" key="1">
    <source>
        <dbReference type="SAM" id="MobiDB-lite"/>
    </source>
</evidence>
<feature type="compositionally biased region" description="Low complexity" evidence="1">
    <location>
        <begin position="117"/>
        <end position="139"/>
    </location>
</feature>
<reference evidence="2" key="1">
    <citation type="submission" date="2009-08" db="EMBL/GenBank/DDBJ databases">
        <title>Annotation of Salpingoeca rosetta.</title>
        <authorList>
            <consortium name="The Broad Institute Genome Sequencing Platform"/>
            <person name="Russ C."/>
            <person name="Cuomo C."/>
            <person name="Burger G."/>
            <person name="Gray M.W."/>
            <person name="Holland P.W.H."/>
            <person name="King N."/>
            <person name="Lang F.B.F."/>
            <person name="Roger A.J."/>
            <person name="Ruiz-Trillo I."/>
            <person name="Young S.K."/>
            <person name="Zeng Q."/>
            <person name="Gargeya S."/>
            <person name="Alvarado L."/>
            <person name="Berlin A."/>
            <person name="Chapman S.B."/>
            <person name="Chen Z."/>
            <person name="Freedman E."/>
            <person name="Gellesch M."/>
            <person name="Goldberg J."/>
            <person name="Griggs A."/>
            <person name="Gujja S."/>
            <person name="Heilman E."/>
            <person name="Heiman D."/>
            <person name="Howarth C."/>
            <person name="Mehta T."/>
            <person name="Neiman D."/>
            <person name="Pearson M."/>
            <person name="Roberts A."/>
            <person name="Saif S."/>
            <person name="Shea T."/>
            <person name="Shenoy N."/>
            <person name="Sisk P."/>
            <person name="Stolte C."/>
            <person name="Sykes S."/>
            <person name="White J."/>
            <person name="Yandava C."/>
            <person name="Haas B."/>
            <person name="Nusbaum C."/>
            <person name="Birren B."/>
        </authorList>
    </citation>
    <scope>NUCLEOTIDE SEQUENCE [LARGE SCALE GENOMIC DNA]</scope>
    <source>
        <strain evidence="2">ATCC 50818</strain>
    </source>
</reference>
<proteinExistence type="predicted"/>
<feature type="region of interest" description="Disordered" evidence="1">
    <location>
        <begin position="249"/>
        <end position="290"/>
    </location>
</feature>
<protein>
    <recommendedName>
        <fullName evidence="4">TNFR-Cys domain-containing protein</fullName>
    </recommendedName>
</protein>
<dbReference type="GeneID" id="16068025"/>
<dbReference type="Gene3D" id="2.10.50.10">
    <property type="entry name" value="Tumor Necrosis Factor Receptor, subunit A, domain 2"/>
    <property type="match status" value="1"/>
</dbReference>
<evidence type="ECO:0000313" key="2">
    <source>
        <dbReference type="EMBL" id="EGD72972.1"/>
    </source>
</evidence>
<dbReference type="InParanoid" id="F2UTJ9"/>
<evidence type="ECO:0008006" key="4">
    <source>
        <dbReference type="Google" id="ProtNLM"/>
    </source>
</evidence>
<feature type="compositionally biased region" description="Low complexity" evidence="1">
    <location>
        <begin position="255"/>
        <end position="273"/>
    </location>
</feature>
<evidence type="ECO:0000313" key="3">
    <source>
        <dbReference type="Proteomes" id="UP000007799"/>
    </source>
</evidence>
<feature type="region of interest" description="Disordered" evidence="1">
    <location>
        <begin position="103"/>
        <end position="140"/>
    </location>
</feature>
<dbReference type="KEGG" id="sre:PTSG_11473"/>
<organism evidence="3">
    <name type="scientific">Salpingoeca rosetta (strain ATCC 50818 / BSB-021)</name>
    <dbReference type="NCBI Taxonomy" id="946362"/>
    <lineage>
        <taxon>Eukaryota</taxon>
        <taxon>Choanoflagellata</taxon>
        <taxon>Craspedida</taxon>
        <taxon>Salpingoecidae</taxon>
        <taxon>Salpingoeca</taxon>
    </lineage>
</organism>